<dbReference type="InterPro" id="IPR032710">
    <property type="entry name" value="NTF2-like_dom_sf"/>
</dbReference>
<evidence type="ECO:0000313" key="2">
    <source>
        <dbReference type="EMBL" id="CEL96645.1"/>
    </source>
</evidence>
<evidence type="ECO:0000256" key="1">
    <source>
        <dbReference type="SAM" id="MobiDB-lite"/>
    </source>
</evidence>
<dbReference type="SUPFAM" id="SSF54427">
    <property type="entry name" value="NTF2-like"/>
    <property type="match status" value="2"/>
</dbReference>
<dbReference type="InParanoid" id="A0A0G4EI34"/>
<proteinExistence type="predicted"/>
<feature type="region of interest" description="Disordered" evidence="1">
    <location>
        <begin position="340"/>
        <end position="391"/>
    </location>
</feature>
<keyword evidence="3" id="KW-1185">Reference proteome</keyword>
<gene>
    <name evidence="2" type="ORF">Vbra_7625</name>
</gene>
<dbReference type="AlphaFoldDB" id="A0A0G4EI34"/>
<reference evidence="2 3" key="1">
    <citation type="submission" date="2014-11" db="EMBL/GenBank/DDBJ databases">
        <authorList>
            <person name="Zhu J."/>
            <person name="Qi W."/>
            <person name="Song R."/>
        </authorList>
    </citation>
    <scope>NUCLEOTIDE SEQUENCE [LARGE SCALE GENOMIC DNA]</scope>
</reference>
<name>A0A0G4EI34_VITBC</name>
<accession>A0A0G4EI34</accession>
<feature type="compositionally biased region" description="Low complexity" evidence="1">
    <location>
        <begin position="381"/>
        <end position="391"/>
    </location>
</feature>
<dbReference type="VEuPathDB" id="CryptoDB:Vbra_7625"/>
<dbReference type="Gene3D" id="3.10.450.50">
    <property type="match status" value="1"/>
</dbReference>
<protein>
    <recommendedName>
        <fullName evidence="4">SnoaL-like domain-containing protein</fullName>
    </recommendedName>
</protein>
<dbReference type="Proteomes" id="UP000041254">
    <property type="component" value="Unassembled WGS sequence"/>
</dbReference>
<sequence length="391" mass="42733">MALAYTARPEGLRAVSKKEQCGGKDRGVVTEAEPSTIPLVSAYSPADIDAVIHQTGKQRHSMEGFDDKYVDIVNYILNITHEIWERKDLSLIYDTYSDSCDVYSLSGVTVGVEPVVRGTIRMLAAWPDRTMYPANVIWSGSDACEDGFYSSHKIISHMTHDGDDKLFGAATGRQVRVTTIADCCIRHNKIYLEWLARDNSAILVQLGKDVHETARQLAAAPYPPPLASYIRSEIDKAATATEATGNEQSAFPPPPPFHPPPVRAVSVGGEVDWYVSLLTLAWHSKDTGMLAPLYHTHSCMAIPRGKVLTGVKDIQAFFAAMWSVFPDASMRVDHVSSVPYMPPSSDKQSTCEGSAGSGSEASSPSSAREGKGWEARRKGSWRSSRSSRPLV</sequence>
<feature type="compositionally biased region" description="Pro residues" evidence="1">
    <location>
        <begin position="251"/>
        <end position="261"/>
    </location>
</feature>
<feature type="region of interest" description="Disordered" evidence="1">
    <location>
        <begin position="241"/>
        <end position="261"/>
    </location>
</feature>
<feature type="compositionally biased region" description="Basic and acidic residues" evidence="1">
    <location>
        <begin position="368"/>
        <end position="377"/>
    </location>
</feature>
<dbReference type="EMBL" id="CDMY01000243">
    <property type="protein sequence ID" value="CEL96645.1"/>
    <property type="molecule type" value="Genomic_DNA"/>
</dbReference>
<organism evidence="2 3">
    <name type="scientific">Vitrella brassicaformis (strain CCMP3155)</name>
    <dbReference type="NCBI Taxonomy" id="1169540"/>
    <lineage>
        <taxon>Eukaryota</taxon>
        <taxon>Sar</taxon>
        <taxon>Alveolata</taxon>
        <taxon>Colpodellida</taxon>
        <taxon>Vitrellaceae</taxon>
        <taxon>Vitrella</taxon>
    </lineage>
</organism>
<evidence type="ECO:0000313" key="3">
    <source>
        <dbReference type="Proteomes" id="UP000041254"/>
    </source>
</evidence>
<feature type="compositionally biased region" description="Low complexity" evidence="1">
    <location>
        <begin position="352"/>
        <end position="367"/>
    </location>
</feature>
<dbReference type="OrthoDB" id="3429435at2759"/>
<evidence type="ECO:0008006" key="4">
    <source>
        <dbReference type="Google" id="ProtNLM"/>
    </source>
</evidence>